<evidence type="ECO:0000313" key="3">
    <source>
        <dbReference type="Proteomes" id="UP000494329"/>
    </source>
</evidence>
<name>A0A6J5EML3_9BURK</name>
<sequence>MKNGPKARFNDALAEGMSSMNDRLAGRSGRLRGATHHTTRQNSVRSMQVSAVDLRSEKQSRKPIVRSSYMAVA</sequence>
<evidence type="ECO:0000313" key="2">
    <source>
        <dbReference type="EMBL" id="CAB3766482.1"/>
    </source>
</evidence>
<keyword evidence="3" id="KW-1185">Reference proteome</keyword>
<dbReference type="AlphaFoldDB" id="A0A6J5EML3"/>
<protein>
    <submittedName>
        <fullName evidence="2">Uncharacterized protein</fullName>
    </submittedName>
</protein>
<dbReference type="Proteomes" id="UP000494329">
    <property type="component" value="Unassembled WGS sequence"/>
</dbReference>
<feature type="region of interest" description="Disordered" evidence="1">
    <location>
        <begin position="33"/>
        <end position="59"/>
    </location>
</feature>
<feature type="compositionally biased region" description="Polar residues" evidence="1">
    <location>
        <begin position="40"/>
        <end position="49"/>
    </location>
</feature>
<dbReference type="EMBL" id="CADIKF010000046">
    <property type="protein sequence ID" value="CAB3766482.1"/>
    <property type="molecule type" value="Genomic_DNA"/>
</dbReference>
<accession>A0A6J5EML3</accession>
<evidence type="ECO:0000256" key="1">
    <source>
        <dbReference type="SAM" id="MobiDB-lite"/>
    </source>
</evidence>
<proteinExistence type="predicted"/>
<gene>
    <name evidence="2" type="ORF">LMG29739_04844</name>
</gene>
<organism evidence="2 3">
    <name type="scientific">Paraburkholderia solisilvae</name>
    <dbReference type="NCBI Taxonomy" id="624376"/>
    <lineage>
        <taxon>Bacteria</taxon>
        <taxon>Pseudomonadati</taxon>
        <taxon>Pseudomonadota</taxon>
        <taxon>Betaproteobacteria</taxon>
        <taxon>Burkholderiales</taxon>
        <taxon>Burkholderiaceae</taxon>
        <taxon>Paraburkholderia</taxon>
    </lineage>
</organism>
<reference evidence="2 3" key="1">
    <citation type="submission" date="2020-04" db="EMBL/GenBank/DDBJ databases">
        <authorList>
            <person name="De Canck E."/>
        </authorList>
    </citation>
    <scope>NUCLEOTIDE SEQUENCE [LARGE SCALE GENOMIC DNA]</scope>
    <source>
        <strain evidence="2 3">LMG 29739</strain>
    </source>
</reference>